<keyword evidence="3" id="KW-0963">Cytoplasm</keyword>
<feature type="region of interest" description="Disordered" evidence="8">
    <location>
        <begin position="17"/>
        <end position="36"/>
    </location>
</feature>
<dbReference type="EMBL" id="CAVLEF010000009">
    <property type="protein sequence ID" value="CAK1547462.1"/>
    <property type="molecule type" value="Genomic_DNA"/>
</dbReference>
<gene>
    <name evidence="10" type="ORF">LNINA_LOCUS6938</name>
</gene>
<keyword evidence="4" id="KW-0597">Phosphoprotein</keyword>
<dbReference type="GO" id="GO:0005737">
    <property type="term" value="C:cytoplasm"/>
    <property type="evidence" value="ECO:0007669"/>
    <property type="project" value="TreeGrafter"/>
</dbReference>
<keyword evidence="5 7" id="KW-0175">Coiled coil</keyword>
<feature type="coiled-coil region" evidence="7">
    <location>
        <begin position="1531"/>
        <end position="1563"/>
    </location>
</feature>
<feature type="coiled-coil region" evidence="7">
    <location>
        <begin position="1662"/>
        <end position="1689"/>
    </location>
</feature>
<dbReference type="InterPro" id="IPR039915">
    <property type="entry name" value="TACC"/>
</dbReference>
<reference evidence="10 11" key="1">
    <citation type="submission" date="2023-11" db="EMBL/GenBank/DDBJ databases">
        <authorList>
            <person name="Okamura Y."/>
        </authorList>
    </citation>
    <scope>NUCLEOTIDE SEQUENCE [LARGE SCALE GENOMIC DNA]</scope>
</reference>
<comment type="caution">
    <text evidence="10">The sequence shown here is derived from an EMBL/GenBank/DDBJ whole genome shotgun (WGS) entry which is preliminary data.</text>
</comment>
<comment type="subcellular location">
    <subcellularLocation>
        <location evidence="1">Cytoplasm</location>
        <location evidence="1">Cytoskeleton</location>
    </subcellularLocation>
</comment>
<evidence type="ECO:0000256" key="3">
    <source>
        <dbReference type="ARBA" id="ARBA00022490"/>
    </source>
</evidence>
<comment type="similarity">
    <text evidence="2">Belongs to the TACC family.</text>
</comment>
<evidence type="ECO:0000256" key="1">
    <source>
        <dbReference type="ARBA" id="ARBA00004245"/>
    </source>
</evidence>
<keyword evidence="11" id="KW-1185">Reference proteome</keyword>
<dbReference type="InterPro" id="IPR007707">
    <property type="entry name" value="TACC_C"/>
</dbReference>
<dbReference type="GO" id="GO:0005856">
    <property type="term" value="C:cytoskeleton"/>
    <property type="evidence" value="ECO:0007669"/>
    <property type="project" value="UniProtKB-SubCell"/>
</dbReference>
<dbReference type="Proteomes" id="UP001497472">
    <property type="component" value="Unassembled WGS sequence"/>
</dbReference>
<dbReference type="GO" id="GO:0007097">
    <property type="term" value="P:nuclear migration"/>
    <property type="evidence" value="ECO:0007669"/>
    <property type="project" value="TreeGrafter"/>
</dbReference>
<evidence type="ECO:0000256" key="5">
    <source>
        <dbReference type="ARBA" id="ARBA00023054"/>
    </source>
</evidence>
<dbReference type="PANTHER" id="PTHR13924:SF10">
    <property type="entry name" value="TRANSFORMING ACIDIC COILED-COIL PROTEIN, ISOFORM K"/>
    <property type="match status" value="1"/>
</dbReference>
<accession>A0AAV1JGC1</accession>
<name>A0AAV1JGC1_9NEOP</name>
<feature type="coiled-coil region" evidence="7">
    <location>
        <begin position="1598"/>
        <end position="1625"/>
    </location>
</feature>
<evidence type="ECO:0000256" key="8">
    <source>
        <dbReference type="SAM" id="MobiDB-lite"/>
    </source>
</evidence>
<sequence>MSHVVPMDLDIIENDFDNKENSHQHNNALPKTTGTEKGYEDIKVSEYNMKLTNSASPSTVGMSKSFTSHTDYKSVTSVEDNLVNTNLTQSLNVSSTNTDSLLKSPKSLPLQTISSDGYLDINRNSPLRHSLDAANNNGTVNVVSVDNLSLPSTSSSLAHTPEATTPTKDIPKLEEGSPIMRGLKSVLSMFRSSQSPIPPFENNKYDDNKDFHSASEAIVPVITDQTASASTPIKNNSHSESTNNSFKESIVFNNDLERELKWKEDSAVFFKEEKIPIHKLLFPCQPTSAVKSSNKFKEQINKTVENMDISENDMVAEDKVYITDPQNNDFNNIESDNEFLDCETTFNKTANLETSQKAVTEILPATKECLNIDMSIVDSDNKYVATIPTQEINLESDTQNLNLSQEIDYNALTQNIQLVLPELVENSIKTVTADSVAENSCNVHLDIEPQNIRDSVVLVTNVETEAKTAETIKLNDNVNKGFEKIEEKVSGVINKNTTVTVDISLPTTLDKCFNDKLSTGRLIPINTDADTKVNETINIDHSFNKTFDSNKFDRSNINLSRNMEVENILSCETNEGCIAYCTEESNKNKDLGTFNSKSNEELPKQPEIGLMAVTNLMNCVGNTTISQSSASKLPDIVQEEQKSNECASLDITSNVVVEPNVVLNDKYSDSEKTYHEPVKSDISNKTIGLDTKLHKIPEISNEIEIKHSVLNTSGTANTLNDIYSSQLEQLEHPNQDINSMILDSTKEPVHNERKSAEPDAAIDEVNSINLHNPPDNNPNTVNETIAHDLNINIANLGNDVLLGENIKDEIANICEIQPHLLDNNVVGSDLLIIKSLENEFTIADQDVTNDYNTGVMNETETHITSWSELVEGKTEQQLCPEIIQITELNGDYKLKSNDNTSVNISQPQIVFNDIDNIEANKVNLDHSGSDKLKALVRHSLETEISYNVITNSCELTNQNQEHTNFTISSPLTHSKIERNVSCKQLNPDDIAAAIDDQLTIQNIDMSELHTTITKTDEQNTSESLEKQTCADNISMRKSKILITPPRSPKIVSKGYNFNFDEIDDPFATKTNVRLSPPAEYILDGTFTQNVRQSQTTMERQNDTRKINTTFDSTIPNNDYYEENTKARSPEPAIAIEEEFNDTNANEVEKDDIVPEIISKVHMKNVFNIPEIEDKNFNPFVSTSKMCVSPAFNQSNAENMDSDIDNRQNSKMNDVNILEPNVSDSSPTCADETLKETNTEDEDTVEGPFLETEDIAQFENNVDIVYNNVKQDLIENEFEKQSENVDNEMFIDAEAFEFLLNQNQDNIVADSGKESLFLKFDPLFAKRISSDGIFAALSTASKTQSTPKKKGQLENVKVDADNVKCSYNMPSSSKDLDQIEDVNLNSVSKPTMVVNPAVNSIVSPRKSATPPKINRQSLTFTSPAMAVIDRLLSLSGNLSTTLCHDISMPSVCTEQNQTDLALTQLREMLAEKEIQVQSLRDERKELTNRLSRLESQVKSLEFESEERLRKVTDLNRQLLEKNKLNKTMVTVVEEYERTIATLMSELEQDKRRNAEERMKLIRDRDEQTAHLASLEMSYNDLHSKYEKSKQIIFSLKTNEDSLKKSLQDFEDNQTKMENNYELLKQHATSKLNYANQELEKINKTHETEVLKFKAMIKRKDLHISSLEETLAQKTKANEELTSICDELINKVG</sequence>
<dbReference type="GO" id="GO:0007052">
    <property type="term" value="P:mitotic spindle organization"/>
    <property type="evidence" value="ECO:0007669"/>
    <property type="project" value="InterPro"/>
</dbReference>
<evidence type="ECO:0000256" key="7">
    <source>
        <dbReference type="SAM" id="Coils"/>
    </source>
</evidence>
<evidence type="ECO:0000256" key="2">
    <source>
        <dbReference type="ARBA" id="ARBA00009423"/>
    </source>
</evidence>
<dbReference type="Pfam" id="PF05010">
    <property type="entry name" value="TACC_C"/>
    <property type="match status" value="1"/>
</dbReference>
<evidence type="ECO:0000256" key="4">
    <source>
        <dbReference type="ARBA" id="ARBA00022553"/>
    </source>
</evidence>
<evidence type="ECO:0000313" key="10">
    <source>
        <dbReference type="EMBL" id="CAK1547462.1"/>
    </source>
</evidence>
<feature type="domain" description="Transforming acidic coiled-coil-containing protein C-terminal" evidence="9">
    <location>
        <begin position="1492"/>
        <end position="1687"/>
    </location>
</feature>
<feature type="compositionally biased region" description="Polar residues" evidence="8">
    <location>
        <begin position="24"/>
        <end position="35"/>
    </location>
</feature>
<feature type="compositionally biased region" description="Polar residues" evidence="8">
    <location>
        <begin position="152"/>
        <end position="167"/>
    </location>
</feature>
<feature type="coiled-coil region" evidence="7">
    <location>
        <begin position="1461"/>
        <end position="1502"/>
    </location>
</feature>
<dbReference type="PANTHER" id="PTHR13924">
    <property type="entry name" value="TRANSFORMING ACIDIC COILED-COIL CONTAINING PROTEIN 1/2"/>
    <property type="match status" value="1"/>
</dbReference>
<keyword evidence="6" id="KW-0206">Cytoskeleton</keyword>
<evidence type="ECO:0000313" key="11">
    <source>
        <dbReference type="Proteomes" id="UP001497472"/>
    </source>
</evidence>
<evidence type="ECO:0000256" key="6">
    <source>
        <dbReference type="ARBA" id="ARBA00023212"/>
    </source>
</evidence>
<dbReference type="FunFam" id="1.20.5.1700:FF:000001">
    <property type="entry name" value="Transforming acidic coiled-coil-containing protein 1 isoform 2"/>
    <property type="match status" value="1"/>
</dbReference>
<dbReference type="Gene3D" id="1.20.5.1700">
    <property type="match status" value="1"/>
</dbReference>
<organism evidence="10 11">
    <name type="scientific">Leptosia nina</name>
    <dbReference type="NCBI Taxonomy" id="320188"/>
    <lineage>
        <taxon>Eukaryota</taxon>
        <taxon>Metazoa</taxon>
        <taxon>Ecdysozoa</taxon>
        <taxon>Arthropoda</taxon>
        <taxon>Hexapoda</taxon>
        <taxon>Insecta</taxon>
        <taxon>Pterygota</taxon>
        <taxon>Neoptera</taxon>
        <taxon>Endopterygota</taxon>
        <taxon>Lepidoptera</taxon>
        <taxon>Glossata</taxon>
        <taxon>Ditrysia</taxon>
        <taxon>Papilionoidea</taxon>
        <taxon>Pieridae</taxon>
        <taxon>Pierinae</taxon>
        <taxon>Leptosia</taxon>
    </lineage>
</organism>
<proteinExistence type="inferred from homology"/>
<feature type="region of interest" description="Disordered" evidence="8">
    <location>
        <begin position="152"/>
        <end position="175"/>
    </location>
</feature>
<protein>
    <recommendedName>
        <fullName evidence="9">Transforming acidic coiled-coil-containing protein C-terminal domain-containing protein</fullName>
    </recommendedName>
</protein>
<evidence type="ECO:0000259" key="9">
    <source>
        <dbReference type="Pfam" id="PF05010"/>
    </source>
</evidence>